<accession>A0A0A1TQN2</accession>
<dbReference type="Proteomes" id="UP000039046">
    <property type="component" value="Unassembled WGS sequence"/>
</dbReference>
<protein>
    <submittedName>
        <fullName evidence="1">Uncharacterized protein</fullName>
    </submittedName>
</protein>
<dbReference type="HOGENOM" id="CLU_1563985_0_0_1"/>
<keyword evidence="2" id="KW-1185">Reference proteome</keyword>
<sequence>MSFYGIWKVCSGPVGLVVGIRTIPAFEDALLACRATDTIRHAIETGVEVPDIGPICDMTAKARPPTVAELRQCKDLHYLVHHFQAIFFALDGGKYTRFIEEQHGESEFTWADRFHRVIFRVFLAGSVLCKAHNHPIWLRICQENVRLRWAAPQTREFVRQALHDFPTRLAL</sequence>
<dbReference type="EMBL" id="CDHN01000005">
    <property type="protein sequence ID" value="CEJ93387.1"/>
    <property type="molecule type" value="Genomic_DNA"/>
</dbReference>
<evidence type="ECO:0000313" key="1">
    <source>
        <dbReference type="EMBL" id="CEJ93387.1"/>
    </source>
</evidence>
<name>A0A0A1TQN2_9HYPO</name>
<dbReference type="AlphaFoldDB" id="A0A0A1TQN2"/>
<gene>
    <name evidence="1" type="ORF">VHEMI08979</name>
</gene>
<evidence type="ECO:0000313" key="2">
    <source>
        <dbReference type="Proteomes" id="UP000039046"/>
    </source>
</evidence>
<proteinExistence type="predicted"/>
<organism evidence="1 2">
    <name type="scientific">[Torrubiella] hemipterigena</name>
    <dbReference type="NCBI Taxonomy" id="1531966"/>
    <lineage>
        <taxon>Eukaryota</taxon>
        <taxon>Fungi</taxon>
        <taxon>Dikarya</taxon>
        <taxon>Ascomycota</taxon>
        <taxon>Pezizomycotina</taxon>
        <taxon>Sordariomycetes</taxon>
        <taxon>Hypocreomycetidae</taxon>
        <taxon>Hypocreales</taxon>
        <taxon>Clavicipitaceae</taxon>
        <taxon>Clavicipitaceae incertae sedis</taxon>
        <taxon>'Torrubiella' clade</taxon>
    </lineage>
</organism>
<dbReference type="OrthoDB" id="5280464at2759"/>
<reference evidence="1 2" key="1">
    <citation type="journal article" date="2015" name="Genome Announc.">
        <title>Draft Genome Sequence and Gene Annotation of the Entomopathogenic Fungus Verticillium hemipterigenum.</title>
        <authorList>
            <person name="Horn F."/>
            <person name="Habel A."/>
            <person name="Scharf D.H."/>
            <person name="Dworschak J."/>
            <person name="Brakhage A.A."/>
            <person name="Guthke R."/>
            <person name="Hertweck C."/>
            <person name="Linde J."/>
        </authorList>
    </citation>
    <scope>NUCLEOTIDE SEQUENCE [LARGE SCALE GENOMIC DNA]</scope>
</reference>